<feature type="non-terminal residue" evidence="1">
    <location>
        <position position="1"/>
    </location>
</feature>
<accession>A0A2K3KKI9</accession>
<reference evidence="1 2" key="1">
    <citation type="journal article" date="2014" name="Am. J. Bot.">
        <title>Genome assembly and annotation for red clover (Trifolium pratense; Fabaceae).</title>
        <authorList>
            <person name="Istvanek J."/>
            <person name="Jaros M."/>
            <person name="Krenek A."/>
            <person name="Repkova J."/>
        </authorList>
    </citation>
    <scope>NUCLEOTIDE SEQUENCE [LARGE SCALE GENOMIC DNA]</scope>
    <source>
        <strain evidence="2">cv. Tatra</strain>
        <tissue evidence="1">Young leaves</tissue>
    </source>
</reference>
<dbReference type="EMBL" id="ASHM01198851">
    <property type="protein sequence ID" value="PNX66804.1"/>
    <property type="molecule type" value="Genomic_DNA"/>
</dbReference>
<evidence type="ECO:0000313" key="2">
    <source>
        <dbReference type="Proteomes" id="UP000236291"/>
    </source>
</evidence>
<comment type="caution">
    <text evidence="1">The sequence shown here is derived from an EMBL/GenBank/DDBJ whole genome shotgun (WGS) entry which is preliminary data.</text>
</comment>
<dbReference type="Proteomes" id="UP000236291">
    <property type="component" value="Unassembled WGS sequence"/>
</dbReference>
<protein>
    <submittedName>
        <fullName evidence="1">Uncharacterized protein</fullName>
    </submittedName>
</protein>
<reference evidence="1 2" key="2">
    <citation type="journal article" date="2017" name="Front. Plant Sci.">
        <title>Gene Classification and Mining of Molecular Markers Useful in Red Clover (Trifolium pratense) Breeding.</title>
        <authorList>
            <person name="Istvanek J."/>
            <person name="Dluhosova J."/>
            <person name="Dluhos P."/>
            <person name="Patkova L."/>
            <person name="Nedelnik J."/>
            <person name="Repkova J."/>
        </authorList>
    </citation>
    <scope>NUCLEOTIDE SEQUENCE [LARGE SCALE GENOMIC DNA]</scope>
    <source>
        <strain evidence="2">cv. Tatra</strain>
        <tissue evidence="1">Young leaves</tissue>
    </source>
</reference>
<gene>
    <name evidence="1" type="ORF">L195_g063222</name>
</gene>
<evidence type="ECO:0000313" key="1">
    <source>
        <dbReference type="EMBL" id="PNX66804.1"/>
    </source>
</evidence>
<sequence>IGVEYIFPCFIGARGGDGVTTAARYDGGVRGVVIGGVRGVDGEIGVRGVVIGGVRGVDGEIGVRGVVIGGVHGGESMKRLGW</sequence>
<organism evidence="1 2">
    <name type="scientific">Trifolium pratense</name>
    <name type="common">Red clover</name>
    <dbReference type="NCBI Taxonomy" id="57577"/>
    <lineage>
        <taxon>Eukaryota</taxon>
        <taxon>Viridiplantae</taxon>
        <taxon>Streptophyta</taxon>
        <taxon>Embryophyta</taxon>
        <taxon>Tracheophyta</taxon>
        <taxon>Spermatophyta</taxon>
        <taxon>Magnoliopsida</taxon>
        <taxon>eudicotyledons</taxon>
        <taxon>Gunneridae</taxon>
        <taxon>Pentapetalae</taxon>
        <taxon>rosids</taxon>
        <taxon>fabids</taxon>
        <taxon>Fabales</taxon>
        <taxon>Fabaceae</taxon>
        <taxon>Papilionoideae</taxon>
        <taxon>50 kb inversion clade</taxon>
        <taxon>NPAAA clade</taxon>
        <taxon>Hologalegina</taxon>
        <taxon>IRL clade</taxon>
        <taxon>Trifolieae</taxon>
        <taxon>Trifolium</taxon>
    </lineage>
</organism>
<proteinExistence type="predicted"/>
<name>A0A2K3KKI9_TRIPR</name>
<dbReference type="AlphaFoldDB" id="A0A2K3KKI9"/>